<feature type="domain" description="PAS" evidence="6">
    <location>
        <begin position="24"/>
        <end position="54"/>
    </location>
</feature>
<dbReference type="PANTHER" id="PTHR43531:SF11">
    <property type="entry name" value="METHYL-ACCEPTING CHEMOTAXIS PROTEIN 3"/>
    <property type="match status" value="1"/>
</dbReference>
<dbReference type="SMART" id="SM00086">
    <property type="entry name" value="PAC"/>
    <property type="match status" value="2"/>
</dbReference>
<dbReference type="AlphaFoldDB" id="A0A9X1NPU3"/>
<name>A0A9X1NPU3_9HYPH</name>
<dbReference type="NCBIfam" id="TIGR00229">
    <property type="entry name" value="sensory_box"/>
    <property type="match status" value="2"/>
</dbReference>
<evidence type="ECO:0000259" key="6">
    <source>
        <dbReference type="PROSITE" id="PS50112"/>
    </source>
</evidence>
<dbReference type="InterPro" id="IPR013655">
    <property type="entry name" value="PAS_fold_3"/>
</dbReference>
<feature type="domain" description="Methyl-accepting transducer" evidence="5">
    <location>
        <begin position="302"/>
        <end position="531"/>
    </location>
</feature>
<dbReference type="Gene3D" id="1.10.287.950">
    <property type="entry name" value="Methyl-accepting chemotaxis protein"/>
    <property type="match status" value="1"/>
</dbReference>
<keyword evidence="10" id="KW-1185">Reference proteome</keyword>
<dbReference type="CDD" id="cd00130">
    <property type="entry name" value="PAS"/>
    <property type="match status" value="2"/>
</dbReference>
<dbReference type="PROSITE" id="PS50885">
    <property type="entry name" value="HAMP"/>
    <property type="match status" value="1"/>
</dbReference>
<dbReference type="GO" id="GO:0007165">
    <property type="term" value="P:signal transduction"/>
    <property type="evidence" value="ECO:0007669"/>
    <property type="project" value="UniProtKB-KW"/>
</dbReference>
<dbReference type="RefSeq" id="WP_231811280.1">
    <property type="nucleotide sequence ID" value="NZ_JAJOZR010000001.1"/>
</dbReference>
<dbReference type="Proteomes" id="UP001139089">
    <property type="component" value="Unassembled WGS sequence"/>
</dbReference>
<dbReference type="CDD" id="cd11386">
    <property type="entry name" value="MCP_signal"/>
    <property type="match status" value="1"/>
</dbReference>
<comment type="similarity">
    <text evidence="3">Belongs to the methyl-accepting chemotaxis (MCP) protein family.</text>
</comment>
<dbReference type="InterPro" id="IPR003660">
    <property type="entry name" value="HAMP_dom"/>
</dbReference>
<comment type="subcellular location">
    <subcellularLocation>
        <location evidence="1">Membrane</location>
    </subcellularLocation>
</comment>
<evidence type="ECO:0000256" key="4">
    <source>
        <dbReference type="PROSITE-ProRule" id="PRU00284"/>
    </source>
</evidence>
<dbReference type="SUPFAM" id="SSF55785">
    <property type="entry name" value="PYP-like sensor domain (PAS domain)"/>
    <property type="match status" value="2"/>
</dbReference>
<dbReference type="InterPro" id="IPR000014">
    <property type="entry name" value="PAS"/>
</dbReference>
<dbReference type="Pfam" id="PF00015">
    <property type="entry name" value="MCPsignal"/>
    <property type="match status" value="1"/>
</dbReference>
<evidence type="ECO:0000259" key="7">
    <source>
        <dbReference type="PROSITE" id="PS50113"/>
    </source>
</evidence>
<dbReference type="FunFam" id="1.10.287.950:FF:000001">
    <property type="entry name" value="Methyl-accepting chemotaxis sensory transducer"/>
    <property type="match status" value="1"/>
</dbReference>
<dbReference type="SMART" id="SM00283">
    <property type="entry name" value="MA"/>
    <property type="match status" value="1"/>
</dbReference>
<evidence type="ECO:0000313" key="10">
    <source>
        <dbReference type="Proteomes" id="UP001139089"/>
    </source>
</evidence>
<dbReference type="PROSITE" id="PS50111">
    <property type="entry name" value="CHEMOTAXIS_TRANSDUC_2"/>
    <property type="match status" value="1"/>
</dbReference>
<dbReference type="EMBL" id="JAJOZR010000001">
    <property type="protein sequence ID" value="MCD7107524.1"/>
    <property type="molecule type" value="Genomic_DNA"/>
</dbReference>
<feature type="domain" description="PAC" evidence="7">
    <location>
        <begin position="204"/>
        <end position="256"/>
    </location>
</feature>
<comment type="caution">
    <text evidence="9">The sequence shown here is derived from an EMBL/GenBank/DDBJ whole genome shotgun (WGS) entry which is preliminary data.</text>
</comment>
<evidence type="ECO:0000256" key="1">
    <source>
        <dbReference type="ARBA" id="ARBA00004370"/>
    </source>
</evidence>
<evidence type="ECO:0000256" key="3">
    <source>
        <dbReference type="ARBA" id="ARBA00029447"/>
    </source>
</evidence>
<proteinExistence type="inferred from homology"/>
<gene>
    <name evidence="9" type="ORF">LRX75_00590</name>
</gene>
<dbReference type="Gene3D" id="3.30.450.20">
    <property type="entry name" value="PAS domain"/>
    <property type="match status" value="2"/>
</dbReference>
<evidence type="ECO:0000259" key="5">
    <source>
        <dbReference type="PROSITE" id="PS50111"/>
    </source>
</evidence>
<evidence type="ECO:0000313" key="9">
    <source>
        <dbReference type="EMBL" id="MCD7107524.1"/>
    </source>
</evidence>
<dbReference type="InterPro" id="IPR000700">
    <property type="entry name" value="PAS-assoc_C"/>
</dbReference>
<dbReference type="InterPro" id="IPR004089">
    <property type="entry name" value="MCPsignal_dom"/>
</dbReference>
<dbReference type="InterPro" id="IPR001610">
    <property type="entry name" value="PAC"/>
</dbReference>
<accession>A0A9X1NPU3</accession>
<dbReference type="GO" id="GO:0006935">
    <property type="term" value="P:chemotaxis"/>
    <property type="evidence" value="ECO:0007669"/>
    <property type="project" value="UniProtKB-KW"/>
</dbReference>
<dbReference type="PROSITE" id="PS50112">
    <property type="entry name" value="PAS"/>
    <property type="match status" value="1"/>
</dbReference>
<reference evidence="9" key="1">
    <citation type="submission" date="2021-12" db="EMBL/GenBank/DDBJ databases">
        <authorList>
            <person name="Li Y."/>
        </authorList>
    </citation>
    <scope>NUCLEOTIDE SEQUENCE</scope>
    <source>
        <strain evidence="9">DKSPLA3</strain>
    </source>
</reference>
<protein>
    <submittedName>
        <fullName evidence="9">PAS domain-containing methyl-accepting chemotaxis protein</fullName>
    </submittedName>
</protein>
<dbReference type="SUPFAM" id="SSF58104">
    <property type="entry name" value="Methyl-accepting chemotaxis protein (MCP) signaling domain"/>
    <property type="match status" value="1"/>
</dbReference>
<evidence type="ECO:0000256" key="2">
    <source>
        <dbReference type="ARBA" id="ARBA00022500"/>
    </source>
</evidence>
<dbReference type="Pfam" id="PF08447">
    <property type="entry name" value="PAS_3"/>
    <property type="match status" value="2"/>
</dbReference>
<keyword evidence="4" id="KW-0807">Transducer</keyword>
<dbReference type="InterPro" id="IPR051310">
    <property type="entry name" value="MCP_chemotaxis"/>
</dbReference>
<dbReference type="PROSITE" id="PS50113">
    <property type="entry name" value="PAC"/>
    <property type="match status" value="1"/>
</dbReference>
<sequence length="555" mass="59312">MFGLNKGAGWGSDISDALSRSQAIIEFDLEGNILRANENFCRALGYTIEEIVGKHHSLFCAPETVASADYAAFWKRLAAGTFDAGAYKRIGKGGREIWIQATYNPVMKGGKPYKVVKLAADITAAREKAIEDAGKLEAISRSQAVIEFYPTGEIITANDNFCKTLGYALSEITGRHHSLFCRKDYAASPEYKDFWARLAGGAFIANEFVRVGKGGKEVWIQAAYNPILDSSGKVCKVVKFATDVTERMSAITEIGTAMKAMSNGDLTLSLDRPFVPSMEDLRHHFNATLAQLRSTMENIGISVAAIADGSREISQNAGSLSRRTEQNAASLEETAAALEEITTTVNDTSARAQEAGSLVTETRSGAERSGAVVERAVSAMAEIAASSQSITSIIDVIDEIAFQTNLLALNAGIEAARAGDAGRGFAVVAQEVRELAQRSAEAAKEIGALIAASNRIVRNGVDLVGETGRALEEIVGKVTRIDVNIAAIVQAGREQAVGLREVNIAVNAMDQATQQNAAMAEESTAASVELAAQTTALRQLLSAFTYRETRLRIVA</sequence>
<organism evidence="9 10">
    <name type="scientific">Rhizobium quercicola</name>
    <dbReference type="NCBI Taxonomy" id="2901226"/>
    <lineage>
        <taxon>Bacteria</taxon>
        <taxon>Pseudomonadati</taxon>
        <taxon>Pseudomonadota</taxon>
        <taxon>Alphaproteobacteria</taxon>
        <taxon>Hyphomicrobiales</taxon>
        <taxon>Rhizobiaceae</taxon>
        <taxon>Rhizobium/Agrobacterium group</taxon>
        <taxon>Rhizobium</taxon>
    </lineage>
</organism>
<dbReference type="PANTHER" id="PTHR43531">
    <property type="entry name" value="PROTEIN ICFG"/>
    <property type="match status" value="1"/>
</dbReference>
<keyword evidence="2" id="KW-0145">Chemotaxis</keyword>
<feature type="domain" description="HAMP" evidence="8">
    <location>
        <begin position="245"/>
        <end position="297"/>
    </location>
</feature>
<dbReference type="InterPro" id="IPR035965">
    <property type="entry name" value="PAS-like_dom_sf"/>
</dbReference>
<dbReference type="GO" id="GO:0016020">
    <property type="term" value="C:membrane"/>
    <property type="evidence" value="ECO:0007669"/>
    <property type="project" value="UniProtKB-SubCell"/>
</dbReference>
<evidence type="ECO:0000259" key="8">
    <source>
        <dbReference type="PROSITE" id="PS50885"/>
    </source>
</evidence>